<evidence type="ECO:0000313" key="3">
    <source>
        <dbReference type="Proteomes" id="UP000176339"/>
    </source>
</evidence>
<feature type="transmembrane region" description="Helical" evidence="1">
    <location>
        <begin position="111"/>
        <end position="141"/>
    </location>
</feature>
<dbReference type="AlphaFoldDB" id="A0A1F5P3K1"/>
<keyword evidence="1" id="KW-1133">Transmembrane helix</keyword>
<evidence type="ECO:0008006" key="4">
    <source>
        <dbReference type="Google" id="ProtNLM"/>
    </source>
</evidence>
<evidence type="ECO:0000256" key="1">
    <source>
        <dbReference type="SAM" id="Phobius"/>
    </source>
</evidence>
<feature type="transmembrane region" description="Helical" evidence="1">
    <location>
        <begin position="292"/>
        <end position="310"/>
    </location>
</feature>
<proteinExistence type="predicted"/>
<organism evidence="2 3">
    <name type="scientific">Candidatus Doudnabacteria bacterium RIFCSPHIGHO2_01_FULL_49_9</name>
    <dbReference type="NCBI Taxonomy" id="1817827"/>
    <lineage>
        <taxon>Bacteria</taxon>
        <taxon>Candidatus Doudnaibacteriota</taxon>
    </lineage>
</organism>
<feature type="transmembrane region" description="Helical" evidence="1">
    <location>
        <begin position="82"/>
        <end position="104"/>
    </location>
</feature>
<evidence type="ECO:0000313" key="2">
    <source>
        <dbReference type="EMBL" id="OGE84458.1"/>
    </source>
</evidence>
<dbReference type="EMBL" id="MFEN01000011">
    <property type="protein sequence ID" value="OGE84458.1"/>
    <property type="molecule type" value="Genomic_DNA"/>
</dbReference>
<feature type="transmembrane region" description="Helical" evidence="1">
    <location>
        <begin position="244"/>
        <end position="263"/>
    </location>
</feature>
<keyword evidence="1" id="KW-0472">Membrane</keyword>
<name>A0A1F5P3K1_9BACT</name>
<comment type="caution">
    <text evidence="2">The sequence shown here is derived from an EMBL/GenBank/DDBJ whole genome shotgun (WGS) entry which is preliminary data.</text>
</comment>
<protein>
    <recommendedName>
        <fullName evidence="4">Glycosyltransferase RgtA/B/C/D-like domain-containing protein</fullName>
    </recommendedName>
</protein>
<feature type="transmembrane region" description="Helical" evidence="1">
    <location>
        <begin position="189"/>
        <end position="210"/>
    </location>
</feature>
<feature type="transmembrane region" description="Helical" evidence="1">
    <location>
        <begin position="153"/>
        <end position="182"/>
    </location>
</feature>
<dbReference type="Proteomes" id="UP000176339">
    <property type="component" value="Unassembled WGS sequence"/>
</dbReference>
<reference evidence="2 3" key="1">
    <citation type="journal article" date="2016" name="Nat. Commun.">
        <title>Thousands of microbial genomes shed light on interconnected biogeochemical processes in an aquifer system.</title>
        <authorList>
            <person name="Anantharaman K."/>
            <person name="Brown C.T."/>
            <person name="Hug L.A."/>
            <person name="Sharon I."/>
            <person name="Castelle C.J."/>
            <person name="Probst A.J."/>
            <person name="Thomas B.C."/>
            <person name="Singh A."/>
            <person name="Wilkins M.J."/>
            <person name="Karaoz U."/>
            <person name="Brodie E.L."/>
            <person name="Williams K.H."/>
            <person name="Hubbard S.S."/>
            <person name="Banfield J.F."/>
        </authorList>
    </citation>
    <scope>NUCLEOTIDE SEQUENCE [LARGE SCALE GENOMIC DNA]</scope>
</reference>
<feature type="transmembrane region" description="Helical" evidence="1">
    <location>
        <begin position="330"/>
        <end position="351"/>
    </location>
</feature>
<accession>A0A1F5P3K1</accession>
<feature type="transmembrane region" description="Helical" evidence="1">
    <location>
        <begin position="270"/>
        <end position="286"/>
    </location>
</feature>
<keyword evidence="1" id="KW-0812">Transmembrane</keyword>
<sequence length="501" mass="57073">MKFKKSLFRIGLAIVLCLIFFQVTATRLDPDLGWHLRVGEEILESGEAPRFDTFSHTMPGHAWIDHEWLADAALAFLEQNDLWLVAVIVFTLLAALPFAVWLWRISTVWEFLVLALAAALMVNHIGVRAQIITFFLFFLILEILQKRQRFAFWFLPLLFLAWVNLHGGFILGLAVLGIFVVFTDQRLKGSIVLGASFALTFANPYTWQIYQEIFSVLSSSDTARYIAEWQSALVQPAMKSSTTVAVFLIVGQLSFVAMFLWFSWHYRRRYSLPLLVTAVLLFFGYMKSLRNGPLFFVAALPVLAQGAALLREEVARLRQGHEFTSRDLTVFKLFKLSAAVFILAFAFLLMWSPGLSRGYPVAAVNYLRASMTPDEIGNLFNDYAWGGYLIQNLPSVKVFIDGRMPHWVDENGYSAMAEYTSVFYPPRGADTRFFEVAAEHSIQTILIRAAKCEETEFSTRAFFWTYSQKLAEIPCLIQAKAALTGWETVYKDRTAVILRKM</sequence>
<gene>
    <name evidence="2" type="ORF">A2846_00955</name>
</gene>